<geneLocation type="plasmid" evidence="2"/>
<accession>A0A1B3ZIB4</accession>
<sequence length="398" mass="43091">MISRAVLSRLPIADRLQDDMGQALAGIHSLLSFVLTLSVDEAARHAALEETPAVAFRIPHRAAWLLVDRTSASIAGSNSLHLPEKPYAALSLSPTIVRAIQTSPSWAKGSALAERAVYGLLVSDRAAFQKLLAYAPLIETQVYAFAARLVEILDALRGHLLTSPQTGERRATLTQHYWRFAGMLGQATLVATTPGARPWLVDLAKAFTWTTWTPSFPFVRDRNCWLAAIGARAAAEFGPAVIPGYADALDRSEHPLTAADAMMALVAIALQHDAAREEVIGLIRGSTSHRPGRIAPELWPLLAEQAENVFLETGPATVPHRFRLPSYQVDPTGFDPREGYPLFRQLRSVLGASIATFIPGSGAAPVLPTGADAEAMFIRAWGPEQKLERPENSASILH</sequence>
<dbReference type="AlphaFoldDB" id="A0A1B3ZIB4"/>
<gene>
    <name evidence="1" type="ORF">AWL63_23685</name>
</gene>
<dbReference type="RefSeq" id="WP_069207739.1">
    <property type="nucleotide sequence ID" value="NZ_CP014169.1"/>
</dbReference>
<dbReference type="EMBL" id="CP014169">
    <property type="protein sequence ID" value="AOH87172.1"/>
    <property type="molecule type" value="Genomic_DNA"/>
</dbReference>
<name>A0A1B3ZIB4_9SPHN</name>
<organism evidence="1 2">
    <name type="scientific">Sphingomonas panacis</name>
    <dbReference type="NCBI Taxonomy" id="1560345"/>
    <lineage>
        <taxon>Bacteria</taxon>
        <taxon>Pseudomonadati</taxon>
        <taxon>Pseudomonadota</taxon>
        <taxon>Alphaproteobacteria</taxon>
        <taxon>Sphingomonadales</taxon>
        <taxon>Sphingomonadaceae</taxon>
        <taxon>Sphingomonas</taxon>
    </lineage>
</organism>
<protein>
    <submittedName>
        <fullName evidence="1">Uncharacterized protein</fullName>
    </submittedName>
</protein>
<proteinExistence type="predicted"/>
<evidence type="ECO:0000313" key="1">
    <source>
        <dbReference type="EMBL" id="AOH87172.1"/>
    </source>
</evidence>
<dbReference type="KEGG" id="span:AWL63_23685"/>
<keyword evidence="1" id="KW-0614">Plasmid</keyword>
<evidence type="ECO:0000313" key="2">
    <source>
        <dbReference type="Proteomes" id="UP000094256"/>
    </source>
</evidence>
<dbReference type="Proteomes" id="UP000094256">
    <property type="component" value="Plasmid unnamed"/>
</dbReference>
<reference evidence="1 2" key="1">
    <citation type="submission" date="2016-01" db="EMBL/GenBank/DDBJ databases">
        <title>Complete genome and mega plasmid sequence of Sphingomonas panacis DCY99 elicits systemic resistance in rice to Xanthomonas oryzae.</title>
        <authorList>
            <person name="Kim Y.J."/>
            <person name="Yang D.C."/>
            <person name="Sing P."/>
        </authorList>
    </citation>
    <scope>NUCLEOTIDE SEQUENCE [LARGE SCALE GENOMIC DNA]</scope>
    <source>
        <strain evidence="1 2">DCY99</strain>
        <plasmid evidence="2">Plasmid</plasmid>
    </source>
</reference>
<keyword evidence="2" id="KW-1185">Reference proteome</keyword>